<reference evidence="1" key="1">
    <citation type="submission" date="2023-04" db="EMBL/GenBank/DDBJ databases">
        <authorList>
            <consortium name="ELIXIR-Norway"/>
        </authorList>
    </citation>
    <scope>NUCLEOTIDE SEQUENCE [LARGE SCALE GENOMIC DNA]</scope>
</reference>
<accession>A0ABN8ZIG8</accession>
<dbReference type="Proteomes" id="UP001176941">
    <property type="component" value="Chromosome 33"/>
</dbReference>
<proteinExistence type="predicted"/>
<dbReference type="EMBL" id="OX459969">
    <property type="protein sequence ID" value="CAI9172751.1"/>
    <property type="molecule type" value="Genomic_DNA"/>
</dbReference>
<protein>
    <submittedName>
        <fullName evidence="1">Uncharacterized protein</fullName>
    </submittedName>
</protein>
<evidence type="ECO:0000313" key="2">
    <source>
        <dbReference type="Proteomes" id="UP001176941"/>
    </source>
</evidence>
<gene>
    <name evidence="1" type="ORF">MRATA1EN1_LOCUS21713</name>
</gene>
<name>A0ABN8ZIG8_RANTA</name>
<evidence type="ECO:0000313" key="1">
    <source>
        <dbReference type="EMBL" id="CAI9172751.1"/>
    </source>
</evidence>
<organism evidence="1 2">
    <name type="scientific">Rangifer tarandus platyrhynchus</name>
    <name type="common">Svalbard reindeer</name>
    <dbReference type="NCBI Taxonomy" id="3082113"/>
    <lineage>
        <taxon>Eukaryota</taxon>
        <taxon>Metazoa</taxon>
        <taxon>Chordata</taxon>
        <taxon>Craniata</taxon>
        <taxon>Vertebrata</taxon>
        <taxon>Euteleostomi</taxon>
        <taxon>Mammalia</taxon>
        <taxon>Eutheria</taxon>
        <taxon>Laurasiatheria</taxon>
        <taxon>Artiodactyla</taxon>
        <taxon>Ruminantia</taxon>
        <taxon>Pecora</taxon>
        <taxon>Cervidae</taxon>
        <taxon>Odocoileinae</taxon>
        <taxon>Rangifer</taxon>
    </lineage>
</organism>
<feature type="non-terminal residue" evidence="1">
    <location>
        <position position="1"/>
    </location>
</feature>
<keyword evidence="2" id="KW-1185">Reference proteome</keyword>
<sequence>FLDPVFIPKVSPQHSGQCLTHHIAQVSSPLLPDQEQHSRMRRGSWAGKPPNELILYLSSWWTRA</sequence>